<keyword evidence="3" id="KW-1185">Reference proteome</keyword>
<dbReference type="KEGG" id="plad:PPGU16_54340"/>
<dbReference type="AlphaFoldDB" id="A0A7I8BU95"/>
<sequence length="58" mass="6320">MVVLPSLLSFEQTLQKTCVTTCDGALRLDTNGQPPRLPPDPRKKGARATQGLYVQTAH</sequence>
<gene>
    <name evidence="2" type="ORF">PPGU16_54340</name>
</gene>
<feature type="region of interest" description="Disordered" evidence="1">
    <location>
        <begin position="29"/>
        <end position="58"/>
    </location>
</feature>
<evidence type="ECO:0000313" key="2">
    <source>
        <dbReference type="EMBL" id="BCF92367.1"/>
    </source>
</evidence>
<dbReference type="EMBL" id="AP023175">
    <property type="protein sequence ID" value="BCF92367.1"/>
    <property type="molecule type" value="Genomic_DNA"/>
</dbReference>
<evidence type="ECO:0000256" key="1">
    <source>
        <dbReference type="SAM" id="MobiDB-lite"/>
    </source>
</evidence>
<reference evidence="2 3" key="1">
    <citation type="journal article" date="2020" name="Genes (Basel)">
        <title>Genomic Comparison of Insect Gut Symbionts from Divergent Burkholderia Subclades.</title>
        <authorList>
            <person name="Takeshita K."/>
            <person name="Kikuchi Y."/>
        </authorList>
    </citation>
    <scope>NUCLEOTIDE SEQUENCE [LARGE SCALE GENOMIC DNA]</scope>
    <source>
        <strain evidence="2 3">PGU16</strain>
    </source>
</reference>
<name>A0A7I8BU95_9BURK</name>
<accession>A0A7I8BU95</accession>
<evidence type="ECO:0000313" key="3">
    <source>
        <dbReference type="Proteomes" id="UP000510888"/>
    </source>
</evidence>
<dbReference type="Proteomes" id="UP000510888">
    <property type="component" value="Chromosome 2"/>
</dbReference>
<protein>
    <submittedName>
        <fullName evidence="2">Uncharacterized protein</fullName>
    </submittedName>
</protein>
<proteinExistence type="predicted"/>
<organism evidence="2 3">
    <name type="scientific">Paraburkholderia largidicola</name>
    <dbReference type="NCBI Taxonomy" id="3014751"/>
    <lineage>
        <taxon>Bacteria</taxon>
        <taxon>Pseudomonadati</taxon>
        <taxon>Pseudomonadota</taxon>
        <taxon>Betaproteobacteria</taxon>
        <taxon>Burkholderiales</taxon>
        <taxon>Burkholderiaceae</taxon>
        <taxon>Paraburkholderia</taxon>
    </lineage>
</organism>